<accession>A0AA35R3Y4</accession>
<keyword evidence="2 5" id="KW-0689">Ribosomal protein</keyword>
<dbReference type="InterPro" id="IPR023674">
    <property type="entry name" value="Ribosomal_uL1-like"/>
</dbReference>
<organism evidence="5 6">
    <name type="scientific">Geodia barretti</name>
    <name type="common">Barrett's horny sponge</name>
    <dbReference type="NCBI Taxonomy" id="519541"/>
    <lineage>
        <taxon>Eukaryota</taxon>
        <taxon>Metazoa</taxon>
        <taxon>Porifera</taxon>
        <taxon>Demospongiae</taxon>
        <taxon>Heteroscleromorpha</taxon>
        <taxon>Tetractinellida</taxon>
        <taxon>Astrophorina</taxon>
        <taxon>Geodiidae</taxon>
        <taxon>Geodia</taxon>
    </lineage>
</organism>
<dbReference type="InterPro" id="IPR028364">
    <property type="entry name" value="Ribosomal_uL1/biogenesis"/>
</dbReference>
<dbReference type="Pfam" id="PF00687">
    <property type="entry name" value="Ribosomal_L1"/>
    <property type="match status" value="1"/>
</dbReference>
<proteinExistence type="inferred from homology"/>
<dbReference type="SUPFAM" id="SSF56808">
    <property type="entry name" value="Ribosomal protein L1"/>
    <property type="match status" value="1"/>
</dbReference>
<dbReference type="GO" id="GO:0005840">
    <property type="term" value="C:ribosome"/>
    <property type="evidence" value="ECO:0007669"/>
    <property type="project" value="UniProtKB-KW"/>
</dbReference>
<comment type="caution">
    <text evidence="5">The sequence shown here is derived from an EMBL/GenBank/DDBJ whole genome shotgun (WGS) entry which is preliminary data.</text>
</comment>
<dbReference type="AlphaFoldDB" id="A0AA35R3Y4"/>
<evidence type="ECO:0000313" key="6">
    <source>
        <dbReference type="Proteomes" id="UP001174909"/>
    </source>
</evidence>
<keyword evidence="3" id="KW-0687">Ribonucleoprotein</keyword>
<feature type="region of interest" description="Disordered" evidence="4">
    <location>
        <begin position="1"/>
        <end position="25"/>
    </location>
</feature>
<gene>
    <name evidence="5" type="ORF">GBAR_LOCUS3614</name>
</gene>
<dbReference type="Proteomes" id="UP001174909">
    <property type="component" value="Unassembled WGS sequence"/>
</dbReference>
<protein>
    <submittedName>
        <fullName evidence="5">60S ribosomal protein L10a-2</fullName>
    </submittedName>
</protein>
<sequence>MSKLSRDTLTESVTSLLQSSQEKKRKFRETVELQISLKNYDPQKDKRFSGTVKLRHIPRPHMKVCVLGDASHCDEAKANGVPCMDVEALKKLNKDKSWSRNSPSATMRSWHLTAS</sequence>
<dbReference type="GO" id="GO:1990904">
    <property type="term" value="C:ribonucleoprotein complex"/>
    <property type="evidence" value="ECO:0007669"/>
    <property type="project" value="UniProtKB-KW"/>
</dbReference>
<keyword evidence="6" id="KW-1185">Reference proteome</keyword>
<evidence type="ECO:0000313" key="5">
    <source>
        <dbReference type="EMBL" id="CAI8003315.1"/>
    </source>
</evidence>
<name>A0AA35R3Y4_GEOBA</name>
<dbReference type="FunFam" id="3.30.190.20:FF:000009">
    <property type="entry name" value="Ribosomal protein L10a"/>
    <property type="match status" value="1"/>
</dbReference>
<feature type="compositionally biased region" description="Polar residues" evidence="4">
    <location>
        <begin position="10"/>
        <end position="20"/>
    </location>
</feature>
<dbReference type="CDD" id="cd00403">
    <property type="entry name" value="Ribosomal_L1"/>
    <property type="match status" value="1"/>
</dbReference>
<feature type="region of interest" description="Disordered" evidence="4">
    <location>
        <begin position="95"/>
        <end position="115"/>
    </location>
</feature>
<comment type="similarity">
    <text evidence="1">Belongs to the universal ribosomal protein uL1 family.</text>
</comment>
<dbReference type="Gene3D" id="3.30.190.20">
    <property type="match status" value="1"/>
</dbReference>
<feature type="compositionally biased region" description="Polar residues" evidence="4">
    <location>
        <begin position="99"/>
        <end position="115"/>
    </location>
</feature>
<evidence type="ECO:0000256" key="1">
    <source>
        <dbReference type="ARBA" id="ARBA00010531"/>
    </source>
</evidence>
<reference evidence="5" key="1">
    <citation type="submission" date="2023-03" db="EMBL/GenBank/DDBJ databases">
        <authorList>
            <person name="Steffen K."/>
            <person name="Cardenas P."/>
        </authorList>
    </citation>
    <scope>NUCLEOTIDE SEQUENCE</scope>
</reference>
<dbReference type="EMBL" id="CASHTH010000515">
    <property type="protein sequence ID" value="CAI8003315.1"/>
    <property type="molecule type" value="Genomic_DNA"/>
</dbReference>
<evidence type="ECO:0000256" key="2">
    <source>
        <dbReference type="ARBA" id="ARBA00022980"/>
    </source>
</evidence>
<evidence type="ECO:0000256" key="3">
    <source>
        <dbReference type="ARBA" id="ARBA00023274"/>
    </source>
</evidence>
<evidence type="ECO:0000256" key="4">
    <source>
        <dbReference type="SAM" id="MobiDB-lite"/>
    </source>
</evidence>